<name>A0A9N8V453_9GLOM</name>
<comment type="caution">
    <text evidence="2">The sequence shown here is derived from an EMBL/GenBank/DDBJ whole genome shotgun (WGS) entry which is preliminary data.</text>
</comment>
<evidence type="ECO:0000313" key="3">
    <source>
        <dbReference type="Proteomes" id="UP000789706"/>
    </source>
</evidence>
<dbReference type="Proteomes" id="UP000789706">
    <property type="component" value="Unassembled WGS sequence"/>
</dbReference>
<organism evidence="2 3">
    <name type="scientific">Diversispora eburnea</name>
    <dbReference type="NCBI Taxonomy" id="1213867"/>
    <lineage>
        <taxon>Eukaryota</taxon>
        <taxon>Fungi</taxon>
        <taxon>Fungi incertae sedis</taxon>
        <taxon>Mucoromycota</taxon>
        <taxon>Glomeromycotina</taxon>
        <taxon>Glomeromycetes</taxon>
        <taxon>Diversisporales</taxon>
        <taxon>Diversisporaceae</taxon>
        <taxon>Diversispora</taxon>
    </lineage>
</organism>
<evidence type="ECO:0000256" key="1">
    <source>
        <dbReference type="SAM" id="MobiDB-lite"/>
    </source>
</evidence>
<protein>
    <submittedName>
        <fullName evidence="2">8054_t:CDS:1</fullName>
    </submittedName>
</protein>
<reference evidence="2" key="1">
    <citation type="submission" date="2021-06" db="EMBL/GenBank/DDBJ databases">
        <authorList>
            <person name="Kallberg Y."/>
            <person name="Tangrot J."/>
            <person name="Rosling A."/>
        </authorList>
    </citation>
    <scope>NUCLEOTIDE SEQUENCE</scope>
    <source>
        <strain evidence="2">AZ414A</strain>
    </source>
</reference>
<sequence>MKDILFNGNPPNSNEETNADEKYEDIRLIKTHMQTSQRKKNESPELNDGVVKLLEQ</sequence>
<feature type="region of interest" description="Disordered" evidence="1">
    <location>
        <begin position="1"/>
        <end position="21"/>
    </location>
</feature>
<gene>
    <name evidence="2" type="ORF">DEBURN_LOCUS1072</name>
</gene>
<proteinExistence type="predicted"/>
<evidence type="ECO:0000313" key="2">
    <source>
        <dbReference type="EMBL" id="CAG8436852.1"/>
    </source>
</evidence>
<feature type="region of interest" description="Disordered" evidence="1">
    <location>
        <begin position="33"/>
        <end position="56"/>
    </location>
</feature>
<dbReference type="EMBL" id="CAJVPK010000041">
    <property type="protein sequence ID" value="CAG8436852.1"/>
    <property type="molecule type" value="Genomic_DNA"/>
</dbReference>
<dbReference type="AlphaFoldDB" id="A0A9N8V453"/>
<keyword evidence="3" id="KW-1185">Reference proteome</keyword>
<accession>A0A9N8V453</accession>